<dbReference type="OrthoDB" id="10061784at2759"/>
<sequence>AQGGLDPEASQLSPRLLPMRPSLWVKGPQLSQCHPLPLAAGRPSWACRKLGSWGQAGCSMGRMWPSLSLPLDPQEVAQEMCKAVPFTQVLSRLGFMAGHLLNHLCFGHCSSSYIPAHPLQQLCVRSHALGTCGSLVLGGQPSLPSPGEGCPLCGLRGVSADQRHELSITNGHADARTLERRGKTG</sequence>
<accession>A0A6A1QCV0</accession>
<dbReference type="EMBL" id="SGJD01000520">
    <property type="protein sequence ID" value="KAB0404873.1"/>
    <property type="molecule type" value="Genomic_DNA"/>
</dbReference>
<name>A0A6A1QCV0_BALPH</name>
<dbReference type="PANTHER" id="PTHR15273:SF5">
    <property type="entry name" value="DAN DOMAIN FAMILY MEMBER 5"/>
    <property type="match status" value="1"/>
</dbReference>
<proteinExistence type="inferred from homology"/>
<keyword evidence="4" id="KW-0732">Signal</keyword>
<comment type="caution">
    <text evidence="7">The sequence shown here is derived from an EMBL/GenBank/DDBJ whole genome shotgun (WGS) entry which is preliminary data.</text>
</comment>
<gene>
    <name evidence="7" type="ORF">E2I00_001663</name>
</gene>
<evidence type="ECO:0000256" key="1">
    <source>
        <dbReference type="ARBA" id="ARBA00004613"/>
    </source>
</evidence>
<protein>
    <recommendedName>
        <fullName evidence="6">DAN domain-containing protein</fullName>
    </recommendedName>
</protein>
<evidence type="ECO:0000313" key="8">
    <source>
        <dbReference type="Proteomes" id="UP000437017"/>
    </source>
</evidence>
<feature type="non-terminal residue" evidence="7">
    <location>
        <position position="1"/>
    </location>
</feature>
<dbReference type="Gene3D" id="2.10.90.10">
    <property type="entry name" value="Cystine-knot cytokines"/>
    <property type="match status" value="1"/>
</dbReference>
<feature type="domain" description="DAN" evidence="6">
    <location>
        <begin position="68"/>
        <end position="122"/>
    </location>
</feature>
<keyword evidence="3" id="KW-0964">Secreted</keyword>
<dbReference type="PANTHER" id="PTHR15273">
    <property type="entry name" value="DAN DOMAIN FAMILY MEMBER 5"/>
    <property type="match status" value="1"/>
</dbReference>
<evidence type="ECO:0000256" key="2">
    <source>
        <dbReference type="ARBA" id="ARBA00007872"/>
    </source>
</evidence>
<keyword evidence="5" id="KW-1015">Disulfide bond</keyword>
<evidence type="ECO:0000256" key="5">
    <source>
        <dbReference type="ARBA" id="ARBA00023157"/>
    </source>
</evidence>
<evidence type="ECO:0000313" key="7">
    <source>
        <dbReference type="EMBL" id="KAB0404873.1"/>
    </source>
</evidence>
<dbReference type="GO" id="GO:0005576">
    <property type="term" value="C:extracellular region"/>
    <property type="evidence" value="ECO:0007669"/>
    <property type="project" value="UniProtKB-SubCell"/>
</dbReference>
<dbReference type="AlphaFoldDB" id="A0A6A1QCV0"/>
<evidence type="ECO:0000256" key="4">
    <source>
        <dbReference type="ARBA" id="ARBA00022729"/>
    </source>
</evidence>
<dbReference type="Proteomes" id="UP000437017">
    <property type="component" value="Unassembled WGS sequence"/>
</dbReference>
<reference evidence="7 8" key="1">
    <citation type="journal article" date="2019" name="PLoS ONE">
        <title>Genomic analyses reveal an absence of contemporary introgressive admixture between fin whales and blue whales, despite known hybrids.</title>
        <authorList>
            <person name="Westbury M.V."/>
            <person name="Petersen B."/>
            <person name="Lorenzen E.D."/>
        </authorList>
    </citation>
    <scope>NUCLEOTIDE SEQUENCE [LARGE SCALE GENOMIC DNA]</scope>
    <source>
        <strain evidence="7">FinWhale-01</strain>
    </source>
</reference>
<dbReference type="InterPro" id="IPR016860">
    <property type="entry name" value="Cerberus"/>
</dbReference>
<dbReference type="GO" id="GO:0009966">
    <property type="term" value="P:regulation of signal transduction"/>
    <property type="evidence" value="ECO:0007669"/>
    <property type="project" value="UniProtKB-ARBA"/>
</dbReference>
<organism evidence="7 8">
    <name type="scientific">Balaenoptera physalus</name>
    <name type="common">Fin whale</name>
    <name type="synonym">Balaena physalus</name>
    <dbReference type="NCBI Taxonomy" id="9770"/>
    <lineage>
        <taxon>Eukaryota</taxon>
        <taxon>Metazoa</taxon>
        <taxon>Chordata</taxon>
        <taxon>Craniata</taxon>
        <taxon>Vertebrata</taxon>
        <taxon>Euteleostomi</taxon>
        <taxon>Mammalia</taxon>
        <taxon>Eutheria</taxon>
        <taxon>Laurasiatheria</taxon>
        <taxon>Artiodactyla</taxon>
        <taxon>Whippomorpha</taxon>
        <taxon>Cetacea</taxon>
        <taxon>Mysticeti</taxon>
        <taxon>Balaenopteridae</taxon>
        <taxon>Balaenoptera</taxon>
    </lineage>
</organism>
<keyword evidence="8" id="KW-1185">Reference proteome</keyword>
<dbReference type="InterPro" id="IPR029034">
    <property type="entry name" value="Cystine-knot_cytokine"/>
</dbReference>
<comment type="subcellular location">
    <subcellularLocation>
        <location evidence="1">Secreted</location>
    </subcellularLocation>
</comment>
<dbReference type="InterPro" id="IPR004133">
    <property type="entry name" value="DAN_dom"/>
</dbReference>
<dbReference type="Pfam" id="PF03045">
    <property type="entry name" value="DAN"/>
    <property type="match status" value="1"/>
</dbReference>
<evidence type="ECO:0000259" key="6">
    <source>
        <dbReference type="Pfam" id="PF03045"/>
    </source>
</evidence>
<comment type="similarity">
    <text evidence="2">Belongs to the DAN family.</text>
</comment>
<evidence type="ECO:0000256" key="3">
    <source>
        <dbReference type="ARBA" id="ARBA00022525"/>
    </source>
</evidence>